<reference evidence="8 9" key="1">
    <citation type="submission" date="2016-11" db="EMBL/GenBank/DDBJ databases">
        <authorList>
            <person name="Jaros S."/>
            <person name="Januszkiewicz K."/>
            <person name="Wedrychowicz H."/>
        </authorList>
    </citation>
    <scope>NUCLEOTIDE SEQUENCE [LARGE SCALE GENOMIC DNA]</scope>
    <source>
        <strain evidence="8 9">DSM 43832</strain>
    </source>
</reference>
<evidence type="ECO:0000256" key="2">
    <source>
        <dbReference type="ARBA" id="ARBA00022692"/>
    </source>
</evidence>
<feature type="compositionally biased region" description="Pro residues" evidence="5">
    <location>
        <begin position="58"/>
        <end position="75"/>
    </location>
</feature>
<organism evidence="8 9">
    <name type="scientific">Pseudonocardia thermophila</name>
    <dbReference type="NCBI Taxonomy" id="1848"/>
    <lineage>
        <taxon>Bacteria</taxon>
        <taxon>Bacillati</taxon>
        <taxon>Actinomycetota</taxon>
        <taxon>Actinomycetes</taxon>
        <taxon>Pseudonocardiales</taxon>
        <taxon>Pseudonocardiaceae</taxon>
        <taxon>Pseudonocardia</taxon>
    </lineage>
</organism>
<accession>A0A1M6ZCI4</accession>
<evidence type="ECO:0000259" key="7">
    <source>
        <dbReference type="Pfam" id="PF06305"/>
    </source>
</evidence>
<keyword evidence="3 6" id="KW-1133">Transmembrane helix</keyword>
<proteinExistence type="predicted"/>
<feature type="region of interest" description="Disordered" evidence="5">
    <location>
        <begin position="1"/>
        <end position="80"/>
    </location>
</feature>
<evidence type="ECO:0000256" key="3">
    <source>
        <dbReference type="ARBA" id="ARBA00022989"/>
    </source>
</evidence>
<keyword evidence="1" id="KW-1003">Cell membrane</keyword>
<dbReference type="EMBL" id="FRAP01000023">
    <property type="protein sequence ID" value="SHL28055.1"/>
    <property type="molecule type" value="Genomic_DNA"/>
</dbReference>
<dbReference type="Pfam" id="PF06305">
    <property type="entry name" value="LapA_dom"/>
    <property type="match status" value="1"/>
</dbReference>
<dbReference type="InterPro" id="IPR010445">
    <property type="entry name" value="LapA_dom"/>
</dbReference>
<dbReference type="RefSeq" id="WP_200804104.1">
    <property type="nucleotide sequence ID" value="NZ_CALGVN010000020.1"/>
</dbReference>
<gene>
    <name evidence="8" type="ORF">SAMN05443637_12339</name>
</gene>
<dbReference type="Proteomes" id="UP000184363">
    <property type="component" value="Unassembled WGS sequence"/>
</dbReference>
<feature type="compositionally biased region" description="Basic and acidic residues" evidence="5">
    <location>
        <begin position="1"/>
        <end position="15"/>
    </location>
</feature>
<evidence type="ECO:0000256" key="5">
    <source>
        <dbReference type="SAM" id="MobiDB-lite"/>
    </source>
</evidence>
<dbReference type="AlphaFoldDB" id="A0A1M6ZCI4"/>
<keyword evidence="9" id="KW-1185">Reference proteome</keyword>
<protein>
    <submittedName>
        <fullName evidence="8">Uncharacterized integral membrane protein</fullName>
    </submittedName>
</protein>
<evidence type="ECO:0000313" key="9">
    <source>
        <dbReference type="Proteomes" id="UP000184363"/>
    </source>
</evidence>
<dbReference type="GO" id="GO:0005886">
    <property type="term" value="C:plasma membrane"/>
    <property type="evidence" value="ECO:0007669"/>
    <property type="project" value="InterPro"/>
</dbReference>
<keyword evidence="4 6" id="KW-0472">Membrane</keyword>
<feature type="transmembrane region" description="Helical" evidence="6">
    <location>
        <begin position="87"/>
        <end position="107"/>
    </location>
</feature>
<dbReference type="STRING" id="1848.SAMN05443637_12339"/>
<feature type="domain" description="Lipopolysaccharide assembly protein A" evidence="7">
    <location>
        <begin position="108"/>
        <end position="162"/>
    </location>
</feature>
<feature type="transmembrane region" description="Helical" evidence="6">
    <location>
        <begin position="127"/>
        <end position="150"/>
    </location>
</feature>
<keyword evidence="2 6" id="KW-0812">Transmembrane</keyword>
<evidence type="ECO:0000256" key="4">
    <source>
        <dbReference type="ARBA" id="ARBA00023136"/>
    </source>
</evidence>
<evidence type="ECO:0000256" key="6">
    <source>
        <dbReference type="SAM" id="Phobius"/>
    </source>
</evidence>
<evidence type="ECO:0000256" key="1">
    <source>
        <dbReference type="ARBA" id="ARBA00022475"/>
    </source>
</evidence>
<evidence type="ECO:0000313" key="8">
    <source>
        <dbReference type="EMBL" id="SHL28055.1"/>
    </source>
</evidence>
<sequence>MTEDPTRAMPRDPDRPLIGNVGPEDPHADPETHPGLPVVRDVRPPSSEPATDPNLRPARPPQEDPPTVPVPPTAPARPHVQRTRTGGLYLGLILSALVLLVLLVFILQNLAPVQIHFLGLVGELPVGVAMLLSAIAGLLLVAIPGGLRIWQLRRLATKAQRAKR</sequence>
<name>A0A1M6ZCI4_PSETH</name>